<dbReference type="KEGG" id="ovi:T265_00883"/>
<evidence type="ECO:0000256" key="1">
    <source>
        <dbReference type="SAM" id="MobiDB-lite"/>
    </source>
</evidence>
<dbReference type="RefSeq" id="XP_009163042.1">
    <property type="nucleotide sequence ID" value="XM_009164778.1"/>
</dbReference>
<protein>
    <submittedName>
        <fullName evidence="2">Uncharacterized protein</fullName>
    </submittedName>
</protein>
<evidence type="ECO:0000313" key="2">
    <source>
        <dbReference type="EMBL" id="KER33186.1"/>
    </source>
</evidence>
<name>A0A075A1H9_OPIVI</name>
<dbReference type="CTD" id="20315071"/>
<dbReference type="GeneID" id="20315071"/>
<evidence type="ECO:0000313" key="3">
    <source>
        <dbReference type="Proteomes" id="UP000054324"/>
    </source>
</evidence>
<sequence length="202" mass="22964">MTGNCKAIFKTTVCFTSVLRKYLTTHSSDITPTPGLVSNVVHFYIYNEQDVSNANLTTGSQIKVLKVGTCLPESTVLSSAQELGSCEDRAFPRMSSIQRSNRSIDKDVHYGVHQKGQNMRAIHKWTTLSYAQKPKSPVVQMEVCQQMRYYEYNDKILKSYKLQIVQLHRLPYSGLGTANTRREPRVHTNSRQVGQKITKPTY</sequence>
<feature type="region of interest" description="Disordered" evidence="1">
    <location>
        <begin position="176"/>
        <end position="202"/>
    </location>
</feature>
<accession>A0A075A1H9</accession>
<feature type="compositionally biased region" description="Polar residues" evidence="1">
    <location>
        <begin position="187"/>
        <end position="202"/>
    </location>
</feature>
<dbReference type="AlphaFoldDB" id="A0A075A1H9"/>
<reference evidence="2 3" key="1">
    <citation type="submission" date="2013-11" db="EMBL/GenBank/DDBJ databases">
        <title>Opisthorchis viverrini - life in the bile duct.</title>
        <authorList>
            <person name="Young N.D."/>
            <person name="Nagarajan N."/>
            <person name="Lin S.J."/>
            <person name="Korhonen P.K."/>
            <person name="Jex A.R."/>
            <person name="Hall R.S."/>
            <person name="Safavi-Hemami H."/>
            <person name="Kaewkong W."/>
            <person name="Bertrand D."/>
            <person name="Gao S."/>
            <person name="Seet Q."/>
            <person name="Wongkham S."/>
            <person name="Teh B.T."/>
            <person name="Wongkham C."/>
            <person name="Intapan P.M."/>
            <person name="Maleewong W."/>
            <person name="Yang X."/>
            <person name="Hu M."/>
            <person name="Wang Z."/>
            <person name="Hofmann A."/>
            <person name="Sternberg P.W."/>
            <person name="Tan P."/>
            <person name="Wang J."/>
            <person name="Gasser R.B."/>
        </authorList>
    </citation>
    <scope>NUCLEOTIDE SEQUENCE [LARGE SCALE GENOMIC DNA]</scope>
</reference>
<organism evidence="2 3">
    <name type="scientific">Opisthorchis viverrini</name>
    <name type="common">Southeast Asian liver fluke</name>
    <dbReference type="NCBI Taxonomy" id="6198"/>
    <lineage>
        <taxon>Eukaryota</taxon>
        <taxon>Metazoa</taxon>
        <taxon>Spiralia</taxon>
        <taxon>Lophotrochozoa</taxon>
        <taxon>Platyhelminthes</taxon>
        <taxon>Trematoda</taxon>
        <taxon>Digenea</taxon>
        <taxon>Opisthorchiida</taxon>
        <taxon>Opisthorchiata</taxon>
        <taxon>Opisthorchiidae</taxon>
        <taxon>Opisthorchis</taxon>
    </lineage>
</organism>
<dbReference type="EMBL" id="KL596627">
    <property type="protein sequence ID" value="KER33186.1"/>
    <property type="molecule type" value="Genomic_DNA"/>
</dbReference>
<keyword evidence="3" id="KW-1185">Reference proteome</keyword>
<gene>
    <name evidence="2" type="ORF">T265_00883</name>
</gene>
<proteinExistence type="predicted"/>
<dbReference type="Proteomes" id="UP000054324">
    <property type="component" value="Unassembled WGS sequence"/>
</dbReference>